<dbReference type="InterPro" id="IPR011333">
    <property type="entry name" value="SKP1/BTB/POZ_sf"/>
</dbReference>
<accession>A0AAE0J3C7</accession>
<dbReference type="AlphaFoldDB" id="A0AAE0J3C7"/>
<keyword evidence="3" id="KW-1185">Reference proteome</keyword>
<gene>
    <name evidence="2" type="ORF">B0T19DRAFT_395923</name>
</gene>
<protein>
    <recommendedName>
        <fullName evidence="4">BTB domain-containing protein</fullName>
    </recommendedName>
</protein>
<dbReference type="EMBL" id="JAUEPO010000001">
    <property type="protein sequence ID" value="KAK3336134.1"/>
    <property type="molecule type" value="Genomic_DNA"/>
</dbReference>
<name>A0AAE0J3C7_9PEZI</name>
<comment type="caution">
    <text evidence="2">The sequence shown here is derived from an EMBL/GenBank/DDBJ whole genome shotgun (WGS) entry which is preliminary data.</text>
</comment>
<dbReference type="Proteomes" id="UP001286456">
    <property type="component" value="Unassembled WGS sequence"/>
</dbReference>
<evidence type="ECO:0008006" key="4">
    <source>
        <dbReference type="Google" id="ProtNLM"/>
    </source>
</evidence>
<proteinExistence type="predicted"/>
<sequence length="367" mass="41491">MKFDPTKVVPNPLWGSEMVKVLVGEHQREFDLHKKLLCDASSFFRDNLEGAQTTPALSSSSSTTARSSPSLPSSFPSSPLPPPPPPKDEYEEDGQDNDDGDDDDDDTIMWLPTQSPDVFELFVVWLYRPRAFQAFIDGAIQSVSPNVAFCRLPKLQNESCRRALRWNLVQLHLFAELTDLPLLQDIAMDALQDIYLRCDWDISPQFVAFLYESCDANHAVRIRRWAVAMVAWTLNSGEKGLANATQFERLFAKFPSLYDDYRAHLDKMVGSKADVRIKNPQLRLPVNNLRNGERFFGFRQCTFHSHRALVGEGPCPHTASQSSSSRSPRMRTKAVMETASSDEEEELENEIITPVSDLNETSFLNLS</sequence>
<evidence type="ECO:0000313" key="2">
    <source>
        <dbReference type="EMBL" id="KAK3336134.1"/>
    </source>
</evidence>
<feature type="compositionally biased region" description="Acidic residues" evidence="1">
    <location>
        <begin position="89"/>
        <end position="107"/>
    </location>
</feature>
<reference evidence="2" key="2">
    <citation type="submission" date="2023-06" db="EMBL/GenBank/DDBJ databases">
        <authorList>
            <consortium name="Lawrence Berkeley National Laboratory"/>
            <person name="Haridas S."/>
            <person name="Hensen N."/>
            <person name="Bonometti L."/>
            <person name="Westerberg I."/>
            <person name="Brannstrom I.O."/>
            <person name="Guillou S."/>
            <person name="Cros-Aarteil S."/>
            <person name="Calhoun S."/>
            <person name="Kuo A."/>
            <person name="Mondo S."/>
            <person name="Pangilinan J."/>
            <person name="Riley R."/>
            <person name="Labutti K."/>
            <person name="Andreopoulos B."/>
            <person name="Lipzen A."/>
            <person name="Chen C."/>
            <person name="Yanf M."/>
            <person name="Daum C."/>
            <person name="Ng V."/>
            <person name="Clum A."/>
            <person name="Steindorff A."/>
            <person name="Ohm R."/>
            <person name="Martin F."/>
            <person name="Silar P."/>
            <person name="Natvig D."/>
            <person name="Lalanne C."/>
            <person name="Gautier V."/>
            <person name="Ament-Velasquez S.L."/>
            <person name="Kruys A."/>
            <person name="Hutchinson M.I."/>
            <person name="Powell A.J."/>
            <person name="Barry K."/>
            <person name="Miller A.N."/>
            <person name="Grigoriev I.V."/>
            <person name="Debuchy R."/>
            <person name="Gladieux P."/>
            <person name="Thoren M.H."/>
            <person name="Johannesson H."/>
        </authorList>
    </citation>
    <scope>NUCLEOTIDE SEQUENCE</scope>
    <source>
        <strain evidence="2">SMH4131-1</strain>
    </source>
</reference>
<evidence type="ECO:0000256" key="1">
    <source>
        <dbReference type="SAM" id="MobiDB-lite"/>
    </source>
</evidence>
<feature type="region of interest" description="Disordered" evidence="1">
    <location>
        <begin position="312"/>
        <end position="352"/>
    </location>
</feature>
<feature type="compositionally biased region" description="Low complexity" evidence="1">
    <location>
        <begin position="53"/>
        <end position="77"/>
    </location>
</feature>
<feature type="compositionally biased region" description="Acidic residues" evidence="1">
    <location>
        <begin position="340"/>
        <end position="349"/>
    </location>
</feature>
<reference evidence="2" key="1">
    <citation type="journal article" date="2023" name="Mol. Phylogenet. Evol.">
        <title>Genome-scale phylogeny and comparative genomics of the fungal order Sordariales.</title>
        <authorList>
            <person name="Hensen N."/>
            <person name="Bonometti L."/>
            <person name="Westerberg I."/>
            <person name="Brannstrom I.O."/>
            <person name="Guillou S."/>
            <person name="Cros-Aarteil S."/>
            <person name="Calhoun S."/>
            <person name="Haridas S."/>
            <person name="Kuo A."/>
            <person name="Mondo S."/>
            <person name="Pangilinan J."/>
            <person name="Riley R."/>
            <person name="LaButti K."/>
            <person name="Andreopoulos B."/>
            <person name="Lipzen A."/>
            <person name="Chen C."/>
            <person name="Yan M."/>
            <person name="Daum C."/>
            <person name="Ng V."/>
            <person name="Clum A."/>
            <person name="Steindorff A."/>
            <person name="Ohm R.A."/>
            <person name="Martin F."/>
            <person name="Silar P."/>
            <person name="Natvig D.O."/>
            <person name="Lalanne C."/>
            <person name="Gautier V."/>
            <person name="Ament-Velasquez S.L."/>
            <person name="Kruys A."/>
            <person name="Hutchinson M.I."/>
            <person name="Powell A.J."/>
            <person name="Barry K."/>
            <person name="Miller A.N."/>
            <person name="Grigoriev I.V."/>
            <person name="Debuchy R."/>
            <person name="Gladieux P."/>
            <person name="Hiltunen Thoren M."/>
            <person name="Johannesson H."/>
        </authorList>
    </citation>
    <scope>NUCLEOTIDE SEQUENCE</scope>
    <source>
        <strain evidence="2">SMH4131-1</strain>
    </source>
</reference>
<organism evidence="2 3">
    <name type="scientific">Cercophora scortea</name>
    <dbReference type="NCBI Taxonomy" id="314031"/>
    <lineage>
        <taxon>Eukaryota</taxon>
        <taxon>Fungi</taxon>
        <taxon>Dikarya</taxon>
        <taxon>Ascomycota</taxon>
        <taxon>Pezizomycotina</taxon>
        <taxon>Sordariomycetes</taxon>
        <taxon>Sordariomycetidae</taxon>
        <taxon>Sordariales</taxon>
        <taxon>Lasiosphaeriaceae</taxon>
        <taxon>Cercophora</taxon>
    </lineage>
</organism>
<dbReference type="Gene3D" id="3.30.710.10">
    <property type="entry name" value="Potassium Channel Kv1.1, Chain A"/>
    <property type="match status" value="1"/>
</dbReference>
<evidence type="ECO:0000313" key="3">
    <source>
        <dbReference type="Proteomes" id="UP001286456"/>
    </source>
</evidence>
<feature type="region of interest" description="Disordered" evidence="1">
    <location>
        <begin position="52"/>
        <end position="109"/>
    </location>
</feature>